<keyword evidence="6 9" id="KW-0234">DNA repair</keyword>
<feature type="region of interest" description="Disordered" evidence="10">
    <location>
        <begin position="448"/>
        <end position="471"/>
    </location>
</feature>
<dbReference type="GO" id="GO:0033557">
    <property type="term" value="C:Slx1-Slx4 complex"/>
    <property type="evidence" value="ECO:0007669"/>
    <property type="project" value="UniProtKB-UniRule"/>
</dbReference>
<organism evidence="11 12">
    <name type="scientific">Penicillium frequentans</name>
    <dbReference type="NCBI Taxonomy" id="3151616"/>
    <lineage>
        <taxon>Eukaryota</taxon>
        <taxon>Fungi</taxon>
        <taxon>Dikarya</taxon>
        <taxon>Ascomycota</taxon>
        <taxon>Pezizomycotina</taxon>
        <taxon>Eurotiomycetes</taxon>
        <taxon>Eurotiomycetidae</taxon>
        <taxon>Eurotiales</taxon>
        <taxon>Aspergillaceae</taxon>
        <taxon>Penicillium</taxon>
    </lineage>
</organism>
<comment type="caution">
    <text evidence="11">The sequence shown here is derived from an EMBL/GenBank/DDBJ whole genome shotgun (WGS) entry which is preliminary data.</text>
</comment>
<keyword evidence="3 9" id="KW-0597">Phosphoprotein</keyword>
<feature type="region of interest" description="Disordered" evidence="10">
    <location>
        <begin position="1"/>
        <end position="229"/>
    </location>
</feature>
<gene>
    <name evidence="9" type="primary">SLX4</name>
    <name evidence="11" type="ORF">N7494_001720</name>
</gene>
<evidence type="ECO:0000256" key="3">
    <source>
        <dbReference type="ARBA" id="ARBA00022553"/>
    </source>
</evidence>
<proteinExistence type="inferred from homology"/>
<feature type="compositionally biased region" description="Polar residues" evidence="10">
    <location>
        <begin position="600"/>
        <end position="621"/>
    </location>
</feature>
<feature type="region of interest" description="Disordered" evidence="10">
    <location>
        <begin position="399"/>
        <end position="422"/>
    </location>
</feature>
<dbReference type="GO" id="GO:0006260">
    <property type="term" value="P:DNA replication"/>
    <property type="evidence" value="ECO:0007669"/>
    <property type="project" value="InterPro"/>
</dbReference>
<dbReference type="Proteomes" id="UP001220324">
    <property type="component" value="Unassembled WGS sequence"/>
</dbReference>
<comment type="similarity">
    <text evidence="2 9">Belongs to the SLX4 family.</text>
</comment>
<evidence type="ECO:0000256" key="8">
    <source>
        <dbReference type="ARBA" id="ARBA00029496"/>
    </source>
</evidence>
<reference evidence="11 12" key="1">
    <citation type="journal article" date="2023" name="IMA Fungus">
        <title>Comparative genomic study of the Penicillium genus elucidates a diverse pangenome and 15 lateral gene transfer events.</title>
        <authorList>
            <person name="Petersen C."/>
            <person name="Sorensen T."/>
            <person name="Nielsen M.R."/>
            <person name="Sondergaard T.E."/>
            <person name="Sorensen J.L."/>
            <person name="Fitzpatrick D.A."/>
            <person name="Frisvad J.C."/>
            <person name="Nielsen K.L."/>
        </authorList>
    </citation>
    <scope>NUCLEOTIDE SEQUENCE [LARGE SCALE GENOMIC DNA]</scope>
    <source>
        <strain evidence="11 12">IBT 35679</strain>
    </source>
</reference>
<feature type="compositionally biased region" description="Low complexity" evidence="10">
    <location>
        <begin position="284"/>
        <end position="296"/>
    </location>
</feature>
<dbReference type="HAMAP" id="MF_03110">
    <property type="entry name" value="Endonuc_su_Slx4"/>
    <property type="match status" value="1"/>
</dbReference>
<feature type="compositionally biased region" description="Polar residues" evidence="10">
    <location>
        <begin position="710"/>
        <end position="725"/>
    </location>
</feature>
<feature type="compositionally biased region" description="Polar residues" evidence="10">
    <location>
        <begin position="401"/>
        <end position="422"/>
    </location>
</feature>
<keyword evidence="5 9" id="KW-0233">DNA recombination</keyword>
<evidence type="ECO:0000256" key="9">
    <source>
        <dbReference type="HAMAP-Rule" id="MF_03110"/>
    </source>
</evidence>
<dbReference type="CDD" id="cd22999">
    <property type="entry name" value="SAP_SLX4"/>
    <property type="match status" value="1"/>
</dbReference>
<keyword evidence="7 9" id="KW-0539">Nucleus</keyword>
<feature type="compositionally biased region" description="Low complexity" evidence="10">
    <location>
        <begin position="732"/>
        <end position="746"/>
    </location>
</feature>
<dbReference type="Pfam" id="PF09494">
    <property type="entry name" value="Slx4"/>
    <property type="match status" value="1"/>
</dbReference>
<keyword evidence="4 9" id="KW-0227">DNA damage</keyword>
<keyword evidence="12" id="KW-1185">Reference proteome</keyword>
<comment type="subunit">
    <text evidence="9">Forms a heterodimer with SLX1.</text>
</comment>
<comment type="subcellular location">
    <subcellularLocation>
        <location evidence="1 9">Nucleus</location>
    </subcellularLocation>
</comment>
<evidence type="ECO:0000256" key="7">
    <source>
        <dbReference type="ARBA" id="ARBA00023242"/>
    </source>
</evidence>
<dbReference type="InterPro" id="IPR018574">
    <property type="entry name" value="Structure-sp_endonuc_su_Slx4"/>
</dbReference>
<feature type="compositionally biased region" description="Basic and acidic residues" evidence="10">
    <location>
        <begin position="196"/>
        <end position="214"/>
    </location>
</feature>
<evidence type="ECO:0000256" key="2">
    <source>
        <dbReference type="ARBA" id="ARBA00006661"/>
    </source>
</evidence>
<feature type="region of interest" description="Disordered" evidence="10">
    <location>
        <begin position="600"/>
        <end position="678"/>
    </location>
</feature>
<feature type="region of interest" description="Disordered" evidence="10">
    <location>
        <begin position="698"/>
        <end position="751"/>
    </location>
</feature>
<evidence type="ECO:0000313" key="11">
    <source>
        <dbReference type="EMBL" id="KAJ5552342.1"/>
    </source>
</evidence>
<comment type="function">
    <text evidence="9">Regulatory subunit of the SLX1-SLX4 structure-specific endonuclease that resolves DNA secondary structures generated during DNA repair and recombination. Has endonuclease activity towards branched DNA substrates, introducing single-strand cuts in duplex DNA close to junctions with ss-DNA.</text>
</comment>
<evidence type="ECO:0000256" key="4">
    <source>
        <dbReference type="ARBA" id="ARBA00022763"/>
    </source>
</evidence>
<comment type="PTM">
    <text evidence="9">Phosphorylated in response to DNA damage.</text>
</comment>
<dbReference type="AlphaFoldDB" id="A0AAD6GHB7"/>
<dbReference type="EMBL" id="JAQIZZ010000002">
    <property type="protein sequence ID" value="KAJ5552342.1"/>
    <property type="molecule type" value="Genomic_DNA"/>
</dbReference>
<evidence type="ECO:0000256" key="1">
    <source>
        <dbReference type="ARBA" id="ARBA00004123"/>
    </source>
</evidence>
<dbReference type="InterPro" id="IPR027784">
    <property type="entry name" value="Slx4_ascomycetes"/>
</dbReference>
<dbReference type="GO" id="GO:0017108">
    <property type="term" value="F:5'-flap endonuclease activity"/>
    <property type="evidence" value="ECO:0007669"/>
    <property type="project" value="InterPro"/>
</dbReference>
<name>A0AAD6GHB7_9EURO</name>
<dbReference type="GO" id="GO:0006281">
    <property type="term" value="P:DNA repair"/>
    <property type="evidence" value="ECO:0007669"/>
    <property type="project" value="UniProtKB-UniRule"/>
</dbReference>
<protein>
    <recommendedName>
        <fullName evidence="8 9">Structure-specific endonuclease subunit SLX4</fullName>
    </recommendedName>
</protein>
<evidence type="ECO:0000256" key="10">
    <source>
        <dbReference type="SAM" id="MobiDB-lite"/>
    </source>
</evidence>
<evidence type="ECO:0000256" key="6">
    <source>
        <dbReference type="ARBA" id="ARBA00023204"/>
    </source>
</evidence>
<feature type="region of interest" description="Disordered" evidence="10">
    <location>
        <begin position="283"/>
        <end position="307"/>
    </location>
</feature>
<accession>A0AAD6GHB7</accession>
<dbReference type="GO" id="GO:0006310">
    <property type="term" value="P:DNA recombination"/>
    <property type="evidence" value="ECO:0007669"/>
    <property type="project" value="UniProtKB-UniRule"/>
</dbReference>
<evidence type="ECO:0000256" key="5">
    <source>
        <dbReference type="ARBA" id="ARBA00023172"/>
    </source>
</evidence>
<sequence length="849" mass="91930">MATAADAIVLSSSPDPPTRTPKSTLNDTEKLLETSPLDQTPLPVPSLADVFRPPSRSRFFADASVADKQARKKRQPAKKSDTTDPDATKAPTKPRQRAKKATKEQGPKSAALGDLETGALDSRDNTAKKAAPSKKTGARTSKKAKEIGNMKLAGKVTKASSEPQTKKASKASKESDSKQTPAAGDIEIGQANALGENEHLQLEEAMARRRDWTPPRESGPKAVTEVDEETEICEAGRFGKLLCDYNYSGLDSDTRDIPLNIDGGGPTKRRRIELVDPGLQALVSSKADQSDSSSGAKSKKKPRTQKRFTTLTARMTAQYTVNETPDDDLMDDVVPDISKAKSRRKTKSTNEEPAFTVLSPEAAVKALDAQDLIFGTCSQLEREESPQTLRDIQRAIRESESLASPASGWSSGRQTPIRSGTRLTGTKNLWGVAARDINGSLVRAAELDSVDPTDVSQASKEKQSKSTSQSTAFEDDDWFDLDYGRRAPSKSMTTLHQKISEPVVDTKQLPVTEVPVAEVPVAKAAATTVPVANVTLPAAQNPKVVKSSQQADIQPPSMPHYPGFTDAELSKQVAVFGFKSIKGRKKMIDLLQKCWESKHGTSSKSTEASSQAQTAPSETTVQSAQPKSKPKAKSKLLTSAKSVPIDKPAQAKSRALASPKKTPQKAAGTGTPRSSYIDVDEIQDSEEELFLSPIRVQQRHTEVPPANPPQEHTLNIVTKEAPQSPTKRKTTTKTSRSKATTSSVSKLKSNTAVSSARSSLPDISAQITKAVCLQATLSPLSSSTGSRSRPTWHEKILMYDPIILEDLTTWLNVEGLGLVEEDREVSSWDVRNWCESKGICCCWKQNASW</sequence>
<evidence type="ECO:0000313" key="12">
    <source>
        <dbReference type="Proteomes" id="UP001220324"/>
    </source>
</evidence>
<feature type="compositionally biased region" description="Basic residues" evidence="10">
    <location>
        <begin position="297"/>
        <end position="306"/>
    </location>
</feature>